<comment type="caution">
    <text evidence="2">The sequence shown here is derived from an EMBL/GenBank/DDBJ whole genome shotgun (WGS) entry which is preliminary data.</text>
</comment>
<accession>A0A0F8ZJH4</accession>
<evidence type="ECO:0000313" key="2">
    <source>
        <dbReference type="EMBL" id="KKK60106.1"/>
    </source>
</evidence>
<feature type="compositionally biased region" description="Acidic residues" evidence="1">
    <location>
        <begin position="1"/>
        <end position="16"/>
    </location>
</feature>
<sequence>SDDDAPLSLEGDEDLDPISLETGDADAPATASKIQAFGAHAASGQQQQQFKRELNLTGAGATRVRVFHSKITVGALDHMAEMINNWVDSDQIEIKSVAQVVGVMEGKKPEPNLIVTVWY</sequence>
<feature type="region of interest" description="Disordered" evidence="1">
    <location>
        <begin position="1"/>
        <end position="25"/>
    </location>
</feature>
<name>A0A0F8ZJH4_9ZZZZ</name>
<feature type="non-terminal residue" evidence="2">
    <location>
        <position position="1"/>
    </location>
</feature>
<gene>
    <name evidence="2" type="ORF">LCGC14_3027690</name>
</gene>
<reference evidence="2" key="1">
    <citation type="journal article" date="2015" name="Nature">
        <title>Complex archaea that bridge the gap between prokaryotes and eukaryotes.</title>
        <authorList>
            <person name="Spang A."/>
            <person name="Saw J.H."/>
            <person name="Jorgensen S.L."/>
            <person name="Zaremba-Niedzwiedzka K."/>
            <person name="Martijn J."/>
            <person name="Lind A.E."/>
            <person name="van Eijk R."/>
            <person name="Schleper C."/>
            <person name="Guy L."/>
            <person name="Ettema T.J."/>
        </authorList>
    </citation>
    <scope>NUCLEOTIDE SEQUENCE</scope>
</reference>
<protein>
    <submittedName>
        <fullName evidence="2">Uncharacterized protein</fullName>
    </submittedName>
</protein>
<proteinExistence type="predicted"/>
<dbReference type="EMBL" id="LAZR01063138">
    <property type="protein sequence ID" value="KKK60106.1"/>
    <property type="molecule type" value="Genomic_DNA"/>
</dbReference>
<dbReference type="AlphaFoldDB" id="A0A0F8ZJH4"/>
<evidence type="ECO:0000256" key="1">
    <source>
        <dbReference type="SAM" id="MobiDB-lite"/>
    </source>
</evidence>
<organism evidence="2">
    <name type="scientific">marine sediment metagenome</name>
    <dbReference type="NCBI Taxonomy" id="412755"/>
    <lineage>
        <taxon>unclassified sequences</taxon>
        <taxon>metagenomes</taxon>
        <taxon>ecological metagenomes</taxon>
    </lineage>
</organism>